<feature type="compositionally biased region" description="Acidic residues" evidence="2">
    <location>
        <begin position="778"/>
        <end position="789"/>
    </location>
</feature>
<evidence type="ECO:0000256" key="1">
    <source>
        <dbReference type="SAM" id="Coils"/>
    </source>
</evidence>
<feature type="compositionally biased region" description="Polar residues" evidence="2">
    <location>
        <begin position="140"/>
        <end position="158"/>
    </location>
</feature>
<feature type="region of interest" description="Disordered" evidence="2">
    <location>
        <begin position="900"/>
        <end position="926"/>
    </location>
</feature>
<feature type="region of interest" description="Disordered" evidence="2">
    <location>
        <begin position="123"/>
        <end position="158"/>
    </location>
</feature>
<name>A0A9W8DZ22_9FUNG</name>
<feature type="region of interest" description="Disordered" evidence="2">
    <location>
        <begin position="457"/>
        <end position="488"/>
    </location>
</feature>
<feature type="region of interest" description="Disordered" evidence="2">
    <location>
        <begin position="770"/>
        <end position="814"/>
    </location>
</feature>
<feature type="region of interest" description="Disordered" evidence="2">
    <location>
        <begin position="170"/>
        <end position="275"/>
    </location>
</feature>
<dbReference type="Proteomes" id="UP001150569">
    <property type="component" value="Unassembled WGS sequence"/>
</dbReference>
<dbReference type="OrthoDB" id="6022054at2759"/>
<gene>
    <name evidence="3" type="ORF">IWQ60_000583</name>
</gene>
<feature type="region of interest" description="Disordered" evidence="2">
    <location>
        <begin position="341"/>
        <end position="379"/>
    </location>
</feature>
<dbReference type="PANTHER" id="PTHR48125">
    <property type="entry name" value="LP07818P1"/>
    <property type="match status" value="1"/>
</dbReference>
<evidence type="ECO:0008006" key="5">
    <source>
        <dbReference type="Google" id="ProtNLM"/>
    </source>
</evidence>
<keyword evidence="1" id="KW-0175">Coiled coil</keyword>
<feature type="region of interest" description="Disordered" evidence="2">
    <location>
        <begin position="995"/>
        <end position="1018"/>
    </location>
</feature>
<sequence>MPSVKDVSRGIISLLATYDTECTKQLSTPTGSNTTTTAATAASPEADKFVLRFLDSPEFYQHVEVLENYARQHPAVAGPVTFPTAALVPDAANEAPAPSHASGMEHPVLRAKLLASTVAEDYESPEHLSAGDQPEAAACSMSTSGLRRSQNNHSQATAAVSNVSAIATPRNLSPHTDQLGAWGSTSGPTSPSKHATTSAPATRERPASDHMESLAAALSSTVHHHHPLTSQLSPHGSPLLTATTSRHLHSNSGLQLRTGRPSDPELNSSASLTNLTKAAGRTSELIYQDALRRTADDGGDAYVLSTELLQMFKTTILPLLYNGSEQLDSRLSALLRSGRAGEATSTPPAIATSVASPSRATSSSSVTSIPPKSGQATSAPGGVREMVVVNNSPLDKTVIFFRAFSHLLPAIGGQRFMLDWWENVFIPILALPNNQRILEIECRNIILKALQPPALAPADRSGAGQPATVVGSFTEKDPDNSSHHRLSSSRDQDWARALCRALVHHYATTCNEDVGYTPSLEALQLSRWAGNGGESPAAPPPLGEKSRLVVNLERILVPFGLANPHVLYDTFNDIIAQEPDLTFVALKFLSEFASQSQANKDALVDADLLESVLNLMVTTQSFEVMEVATNLLIFTLPYFGRRLPAYLPRLLFLLGRRLCWPHDDLAFSTARGDLARAYRFCPLSLGTIILFSYLYGPCPYNTVAFLKAPATYIHGWIRGTKLGDAVRARYDPEPFQSLGFLKQAEQLLRTHVYHPNFLLQSFQVVIRTTSADGKGEDRGDEEATDDSPDKDDAIPSEQPSSAGPARPPFVVSPHDNDISVVNQMALPEYTELQNYGADQGASVDPSKFIERCLNLQVDIVRKEWAAYFSQRRIRDPLKTGMAAVESSTDVDRGASVMSSSPASAYATTSPVVTPASTPGEGDRPGLTRVDTGGLTMGGGASTSPPAAVVYQVTNRGLPPLSETGATDAAYQLATNVVHSYEYCVAASARDPLLASHTSSNQSSQTSPAQTGAAGAKPTADQANLYRLTNQLELERYIADCRMEQLSLMQSQRTMRANAEMAEPVYMEKARYLMASLGELQRRHKDSAHHDFDIHQSTLQHDRRQFDLARQNREELSKRNADLIRLTERVRQLETQVVTYRTQADEATTANFLLRSKLDVNHVNSETVARHREEIDKLTALLMVAKNSLERKDALEVQYDRLRGTAQLLQTQVDAGSCTADQLRDQLATASTRADALAHELQQLQGVHAHCSEQREAVRASLTGQLATRAAELEHHLAQLERVVEQNNELRNRMLELECQLGSVNLAAGNSEAVAAVTATSGTPV</sequence>
<dbReference type="PANTHER" id="PTHR48125:SF12">
    <property type="entry name" value="AT HOOK TRANSCRIPTION FACTOR FAMILY-RELATED"/>
    <property type="match status" value="1"/>
</dbReference>
<proteinExistence type="predicted"/>
<accession>A0A9W8DZ22</accession>
<feature type="compositionally biased region" description="Basic and acidic residues" evidence="2">
    <location>
        <begin position="474"/>
        <end position="488"/>
    </location>
</feature>
<organism evidence="3 4">
    <name type="scientific">Tieghemiomyces parasiticus</name>
    <dbReference type="NCBI Taxonomy" id="78921"/>
    <lineage>
        <taxon>Eukaryota</taxon>
        <taxon>Fungi</taxon>
        <taxon>Fungi incertae sedis</taxon>
        <taxon>Zoopagomycota</taxon>
        <taxon>Kickxellomycotina</taxon>
        <taxon>Dimargaritomycetes</taxon>
        <taxon>Dimargaritales</taxon>
        <taxon>Dimargaritaceae</taxon>
        <taxon>Tieghemiomyces</taxon>
    </lineage>
</organism>
<feature type="compositionally biased region" description="Low complexity" evidence="2">
    <location>
        <begin position="351"/>
        <end position="373"/>
    </location>
</feature>
<feature type="compositionally biased region" description="Basic and acidic residues" evidence="2">
    <location>
        <begin position="202"/>
        <end position="212"/>
    </location>
</feature>
<feature type="compositionally biased region" description="Low complexity" evidence="2">
    <location>
        <begin position="995"/>
        <end position="1010"/>
    </location>
</feature>
<feature type="coiled-coil region" evidence="1">
    <location>
        <begin position="1269"/>
        <end position="1299"/>
    </location>
</feature>
<keyword evidence="4" id="KW-1185">Reference proteome</keyword>
<feature type="compositionally biased region" description="Low complexity" evidence="2">
    <location>
        <begin position="900"/>
        <end position="918"/>
    </location>
</feature>
<feature type="compositionally biased region" description="Polar residues" evidence="2">
    <location>
        <begin position="183"/>
        <end position="200"/>
    </location>
</feature>
<feature type="compositionally biased region" description="Polar residues" evidence="2">
    <location>
        <begin position="228"/>
        <end position="255"/>
    </location>
</feature>
<protein>
    <recommendedName>
        <fullName evidence="5">Hamartin</fullName>
    </recommendedName>
</protein>
<evidence type="ECO:0000256" key="2">
    <source>
        <dbReference type="SAM" id="MobiDB-lite"/>
    </source>
</evidence>
<evidence type="ECO:0000313" key="3">
    <source>
        <dbReference type="EMBL" id="KAJ1930109.1"/>
    </source>
</evidence>
<feature type="compositionally biased region" description="Polar residues" evidence="2">
    <location>
        <begin position="265"/>
        <end position="275"/>
    </location>
</feature>
<feature type="coiled-coil region" evidence="1">
    <location>
        <begin position="1098"/>
        <end position="1239"/>
    </location>
</feature>
<comment type="caution">
    <text evidence="3">The sequence shown here is derived from an EMBL/GenBank/DDBJ whole genome shotgun (WGS) entry which is preliminary data.</text>
</comment>
<reference evidence="3" key="1">
    <citation type="submission" date="2022-07" db="EMBL/GenBank/DDBJ databases">
        <title>Phylogenomic reconstructions and comparative analyses of Kickxellomycotina fungi.</title>
        <authorList>
            <person name="Reynolds N.K."/>
            <person name="Stajich J.E."/>
            <person name="Barry K."/>
            <person name="Grigoriev I.V."/>
            <person name="Crous P."/>
            <person name="Smith M.E."/>
        </authorList>
    </citation>
    <scope>NUCLEOTIDE SEQUENCE</scope>
    <source>
        <strain evidence="3">RSA 861</strain>
    </source>
</reference>
<evidence type="ECO:0000313" key="4">
    <source>
        <dbReference type="Proteomes" id="UP001150569"/>
    </source>
</evidence>
<dbReference type="EMBL" id="JANBPT010000015">
    <property type="protein sequence ID" value="KAJ1930109.1"/>
    <property type="molecule type" value="Genomic_DNA"/>
</dbReference>